<keyword evidence="1 14" id="KW-0728">SH3 domain</keyword>
<dbReference type="Pfam" id="PF00130">
    <property type="entry name" value="C1_1"/>
    <property type="match status" value="1"/>
</dbReference>
<evidence type="ECO:0000256" key="15">
    <source>
        <dbReference type="SAM" id="Coils"/>
    </source>
</evidence>
<proteinExistence type="predicted"/>
<dbReference type="Pfam" id="PF00018">
    <property type="entry name" value="SH3_1"/>
    <property type="match status" value="1"/>
</dbReference>
<dbReference type="GO" id="GO:0016477">
    <property type="term" value="P:cell migration"/>
    <property type="evidence" value="ECO:0007669"/>
    <property type="project" value="TreeGrafter"/>
</dbReference>
<dbReference type="InterPro" id="IPR035730">
    <property type="entry name" value="VAV1_SH3_1"/>
</dbReference>
<dbReference type="PROSITE" id="PS00741">
    <property type="entry name" value="DH_1"/>
    <property type="match status" value="1"/>
</dbReference>
<dbReference type="SUPFAM" id="SSF48065">
    <property type="entry name" value="DBL homology domain (DH-domain)"/>
    <property type="match status" value="1"/>
</dbReference>
<dbReference type="SMART" id="SM00033">
    <property type="entry name" value="CH"/>
    <property type="match status" value="1"/>
</dbReference>
<dbReference type="SMART" id="SM00252">
    <property type="entry name" value="SH2"/>
    <property type="match status" value="1"/>
</dbReference>
<feature type="coiled-coil region" evidence="15">
    <location>
        <begin position="231"/>
        <end position="258"/>
    </location>
</feature>
<feature type="domain" description="Calponin-homology (CH)" evidence="21">
    <location>
        <begin position="1"/>
        <end position="123"/>
    </location>
</feature>
<feature type="domain" description="DH" evidence="20">
    <location>
        <begin position="223"/>
        <end position="317"/>
    </location>
</feature>
<keyword evidence="2" id="KW-0597">Phosphoprotein</keyword>
<dbReference type="Gene3D" id="3.30.505.10">
    <property type="entry name" value="SH2 domain"/>
    <property type="match status" value="1"/>
</dbReference>
<evidence type="ECO:0000259" key="22">
    <source>
        <dbReference type="PROSITE" id="PS50081"/>
    </source>
</evidence>
<evidence type="ECO:0000256" key="12">
    <source>
        <dbReference type="ARBA" id="ARBA00040640"/>
    </source>
</evidence>
<evidence type="ECO:0000256" key="5">
    <source>
        <dbReference type="ARBA" id="ARBA00022737"/>
    </source>
</evidence>
<dbReference type="PRINTS" id="PR00499">
    <property type="entry name" value="P67PHOX"/>
</dbReference>
<dbReference type="SMART" id="SM00233">
    <property type="entry name" value="PH"/>
    <property type="match status" value="1"/>
</dbReference>
<evidence type="ECO:0000256" key="14">
    <source>
        <dbReference type="PROSITE-ProRule" id="PRU00192"/>
    </source>
</evidence>
<dbReference type="Pfam" id="PF00017">
    <property type="entry name" value="SH2"/>
    <property type="match status" value="1"/>
</dbReference>
<keyword evidence="10" id="KW-0449">Lipoprotein</keyword>
<dbReference type="InterPro" id="IPR001331">
    <property type="entry name" value="GDS_CDC24_CS"/>
</dbReference>
<evidence type="ECO:0000256" key="9">
    <source>
        <dbReference type="ARBA" id="ARBA00023043"/>
    </source>
</evidence>
<dbReference type="GO" id="GO:0005085">
    <property type="term" value="F:guanyl-nucleotide exchange factor activity"/>
    <property type="evidence" value="ECO:0007669"/>
    <property type="project" value="UniProtKB-KW"/>
</dbReference>
<dbReference type="Gene3D" id="3.30.60.20">
    <property type="match status" value="1"/>
</dbReference>
<keyword evidence="15" id="KW-0175">Coiled coil</keyword>
<dbReference type="GO" id="GO:0005737">
    <property type="term" value="C:cytoplasm"/>
    <property type="evidence" value="ECO:0007669"/>
    <property type="project" value="TreeGrafter"/>
</dbReference>
<dbReference type="AlphaFoldDB" id="A0A7N6ACP7"/>
<dbReference type="Pfam" id="PF11971">
    <property type="entry name" value="CAMSAP_CH"/>
    <property type="match status" value="1"/>
</dbReference>
<dbReference type="PROSITE" id="PS50003">
    <property type="entry name" value="PH_DOMAIN"/>
    <property type="match status" value="1"/>
</dbReference>
<dbReference type="PROSITE" id="PS50021">
    <property type="entry name" value="CH"/>
    <property type="match status" value="1"/>
</dbReference>
<evidence type="ECO:0000259" key="21">
    <source>
        <dbReference type="PROSITE" id="PS50021"/>
    </source>
</evidence>
<dbReference type="PROSITE" id="PS50001">
    <property type="entry name" value="SH2"/>
    <property type="match status" value="1"/>
</dbReference>
<keyword evidence="7" id="KW-0862">Zinc</keyword>
<dbReference type="PANTHER" id="PTHR45818">
    <property type="entry name" value="PROTEIN VAV"/>
    <property type="match status" value="1"/>
</dbReference>
<dbReference type="InterPro" id="IPR011993">
    <property type="entry name" value="PH-like_dom_sf"/>
</dbReference>
<dbReference type="GO" id="GO:0035556">
    <property type="term" value="P:intracellular signal transduction"/>
    <property type="evidence" value="ECO:0007669"/>
    <property type="project" value="InterPro"/>
</dbReference>
<keyword evidence="5" id="KW-0677">Repeat</keyword>
<protein>
    <recommendedName>
        <fullName evidence="12">Osteoclast-stimulating factor 1</fullName>
    </recommendedName>
</protein>
<feature type="domain" description="SH2" evidence="17">
    <location>
        <begin position="588"/>
        <end position="680"/>
    </location>
</feature>
<evidence type="ECO:0000256" key="7">
    <source>
        <dbReference type="ARBA" id="ARBA00022833"/>
    </source>
</evidence>
<evidence type="ECO:0000313" key="23">
    <source>
        <dbReference type="Ensembl" id="ENSATEP00000046989.1"/>
    </source>
</evidence>
<dbReference type="InterPro" id="IPR055251">
    <property type="entry name" value="SOS1_NGEF_PH"/>
</dbReference>
<dbReference type="Pfam" id="PF07653">
    <property type="entry name" value="SH3_2"/>
    <property type="match status" value="1"/>
</dbReference>
<dbReference type="GO" id="GO:0008270">
    <property type="term" value="F:zinc ion binding"/>
    <property type="evidence" value="ECO:0007669"/>
    <property type="project" value="UniProtKB-KW"/>
</dbReference>
<dbReference type="Gene3D" id="1.10.418.10">
    <property type="entry name" value="Calponin-like domain"/>
    <property type="match status" value="1"/>
</dbReference>
<keyword evidence="24" id="KW-1185">Reference proteome</keyword>
<comment type="function">
    <text evidence="11">Induces bone resorption, acting probably through a signaling cascade which results in the secretion of factor(s) enhancing osteoclast formation and activity.</text>
</comment>
<evidence type="ECO:0000256" key="2">
    <source>
        <dbReference type="ARBA" id="ARBA00022553"/>
    </source>
</evidence>
<dbReference type="InterPro" id="IPR001452">
    <property type="entry name" value="SH3_domain"/>
</dbReference>
<evidence type="ECO:0000259" key="18">
    <source>
        <dbReference type="PROSITE" id="PS50002"/>
    </source>
</evidence>
<feature type="domain" description="SH3" evidence="18">
    <location>
        <begin position="702"/>
        <end position="761"/>
    </location>
</feature>
<dbReference type="Pfam" id="PF22697">
    <property type="entry name" value="SOS1_NGEF_PH"/>
    <property type="match status" value="1"/>
</dbReference>
<reference evidence="23" key="2">
    <citation type="submission" date="2025-08" db="UniProtKB">
        <authorList>
            <consortium name="Ensembl"/>
        </authorList>
    </citation>
    <scope>IDENTIFICATION</scope>
</reference>
<evidence type="ECO:0000259" key="19">
    <source>
        <dbReference type="PROSITE" id="PS50003"/>
    </source>
</evidence>
<dbReference type="Ensembl" id="ENSATET00000054535.2">
    <property type="protein sequence ID" value="ENSATEP00000046989.1"/>
    <property type="gene ID" value="ENSATEG00000006284.3"/>
</dbReference>
<dbReference type="GeneTree" id="ENSGT00940000159125"/>
<evidence type="ECO:0000256" key="4">
    <source>
        <dbReference type="ARBA" id="ARBA00022723"/>
    </source>
</evidence>
<gene>
    <name evidence="23" type="primary">VAV1</name>
</gene>
<name>A0A7N6ACP7_ANATE</name>
<evidence type="ECO:0000256" key="11">
    <source>
        <dbReference type="ARBA" id="ARBA00037432"/>
    </source>
</evidence>
<evidence type="ECO:0000256" key="1">
    <source>
        <dbReference type="ARBA" id="ARBA00022443"/>
    </source>
</evidence>
<feature type="domain" description="Phorbol-ester/DAG-type" evidence="22">
    <location>
        <begin position="460"/>
        <end position="509"/>
    </location>
</feature>
<dbReference type="CDD" id="cd01223">
    <property type="entry name" value="PH_Vav"/>
    <property type="match status" value="1"/>
</dbReference>
<reference evidence="23" key="1">
    <citation type="submission" date="2021-04" db="EMBL/GenBank/DDBJ databases">
        <authorList>
            <consortium name="Wellcome Sanger Institute Data Sharing"/>
        </authorList>
    </citation>
    <scope>NUCLEOTIDE SEQUENCE [LARGE SCALE GENOMIC DNA]</scope>
</reference>
<sequence>MELWRQCAVWLIDCRVLPENHRVTLEGAQVCDLAQALRDGVLLCQLLNNLLPQAINLKEINLRPQMSQFLCLKNIRTFLGVCQDRFHLKKNELFEAFDLFDVRDFAKVSAHHIYISIYLYIFLSNAEQHVSRSCTGLLSGITYAYMFCLCVCANLGFNSHPSWFVGGGQELHLVLWCQESLPGVSELQGEVRTFVVHCTNTRKHNHMYVIICFDALLSCRLLLYGRYCSQVEAATKQLDSLSNMREDIRMKLEECSKRANSGRFSLRDLLMVPMQRVLKYHLLLQELVKHTTDATDKENLRTALDAMRDLAQCVNEVKRDNEIIKQITTFQLSIENMTQSLAMYGRPKIDGELKISSSEKRSKQDRYAFLFDRALFICKKKSGETFELKEIIELNNYQIRDEPTGEKDKKKWSYVFLLLECYGRCGYDLFFKTRELKKKWLEQFEMALSNLCPENSTANNHDFQMHCFEETASCKACSMLLRGIFFQGYRCTRCKMAAHKECLGRVPACGRNSGLSYNPLNRFPKMEVCQEYYGLPPPPVGFGQPLHLSKGDIIELTRADVELPWWEGRNLTVGQMGWFPSQKVQPYQFAGNMDRTAAKNLLISRSDGTFLVRQKDGGEFAISIKFNMDIRHIRITSTEGLYRINEKKAFKGIIEMVQYYQQNSLKEYFKDVDTTLRTPFKQPEQSNSSNNTLNTTPGGSMKSFGVARARYDFSARDRSEVSLREGDTIKILKKGSSGWWKGEVYGRVGLFPANYVEEDYSDYC</sequence>
<dbReference type="InterPro" id="IPR022613">
    <property type="entry name" value="CH_CAMSAP_2"/>
</dbReference>
<feature type="domain" description="PH" evidence="19">
    <location>
        <begin position="346"/>
        <end position="449"/>
    </location>
</feature>
<evidence type="ECO:0000256" key="6">
    <source>
        <dbReference type="ARBA" id="ARBA00022771"/>
    </source>
</evidence>
<dbReference type="SMART" id="SM00326">
    <property type="entry name" value="SH3"/>
    <property type="match status" value="2"/>
</dbReference>
<dbReference type="PROSITE" id="PS00479">
    <property type="entry name" value="ZF_DAG_PE_1"/>
    <property type="match status" value="1"/>
</dbReference>
<dbReference type="InterPro" id="IPR001849">
    <property type="entry name" value="PH_domain"/>
</dbReference>
<dbReference type="SUPFAM" id="SSF55550">
    <property type="entry name" value="SH2 domain"/>
    <property type="match status" value="1"/>
</dbReference>
<dbReference type="SUPFAM" id="SSF50044">
    <property type="entry name" value="SH3-domain"/>
    <property type="match status" value="2"/>
</dbReference>
<evidence type="ECO:0000259" key="17">
    <source>
        <dbReference type="PROSITE" id="PS50001"/>
    </source>
</evidence>
<dbReference type="InterPro" id="IPR002219">
    <property type="entry name" value="PKC_DAG/PE"/>
</dbReference>
<feature type="region of interest" description="Disordered" evidence="16">
    <location>
        <begin position="679"/>
        <end position="701"/>
    </location>
</feature>
<dbReference type="Proteomes" id="UP000265040">
    <property type="component" value="Chromosome 1"/>
</dbReference>
<keyword evidence="8 13" id="KW-0727">SH2 domain</keyword>
<dbReference type="InterPro" id="IPR036028">
    <property type="entry name" value="SH3-like_dom_sf"/>
</dbReference>
<dbReference type="CDD" id="cd11979">
    <property type="entry name" value="SH3_VAV1_1"/>
    <property type="match status" value="1"/>
</dbReference>
<evidence type="ECO:0000256" key="3">
    <source>
        <dbReference type="ARBA" id="ARBA00022658"/>
    </source>
</evidence>
<dbReference type="SMART" id="SM00109">
    <property type="entry name" value="C1"/>
    <property type="match status" value="1"/>
</dbReference>
<evidence type="ECO:0000256" key="10">
    <source>
        <dbReference type="ARBA" id="ARBA00023288"/>
    </source>
</evidence>
<dbReference type="OrthoDB" id="5340910at2759"/>
<evidence type="ECO:0000259" key="20">
    <source>
        <dbReference type="PROSITE" id="PS50010"/>
    </source>
</evidence>
<dbReference type="Gene3D" id="2.30.29.30">
    <property type="entry name" value="Pleckstrin-homology domain (PH domain)/Phosphotyrosine-binding domain (PTB)"/>
    <property type="match status" value="1"/>
</dbReference>
<dbReference type="PROSITE" id="PS50010">
    <property type="entry name" value="DH_2"/>
    <property type="match status" value="1"/>
</dbReference>
<dbReference type="SUPFAM" id="SSF47576">
    <property type="entry name" value="Calponin-homology domain, CH-domain"/>
    <property type="match status" value="1"/>
</dbReference>
<dbReference type="Gene3D" id="1.20.900.10">
    <property type="entry name" value="Dbl homology (DH) domain"/>
    <property type="match status" value="1"/>
</dbReference>
<dbReference type="InterPro" id="IPR000219">
    <property type="entry name" value="DH_dom"/>
</dbReference>
<dbReference type="InterPro" id="IPR036872">
    <property type="entry name" value="CH_dom_sf"/>
</dbReference>
<dbReference type="InterPro" id="IPR036860">
    <property type="entry name" value="SH2_dom_sf"/>
</dbReference>
<evidence type="ECO:0000256" key="8">
    <source>
        <dbReference type="ARBA" id="ARBA00022999"/>
    </source>
</evidence>
<evidence type="ECO:0000313" key="24">
    <source>
        <dbReference type="Proteomes" id="UP000265040"/>
    </source>
</evidence>
<dbReference type="Gene3D" id="2.30.30.40">
    <property type="entry name" value="SH3 Domains"/>
    <property type="match status" value="2"/>
</dbReference>
<dbReference type="PRINTS" id="PR00452">
    <property type="entry name" value="SH3DOMAIN"/>
</dbReference>
<organism evidence="23 24">
    <name type="scientific">Anabas testudineus</name>
    <name type="common">Climbing perch</name>
    <name type="synonym">Anthias testudineus</name>
    <dbReference type="NCBI Taxonomy" id="64144"/>
    <lineage>
        <taxon>Eukaryota</taxon>
        <taxon>Metazoa</taxon>
        <taxon>Chordata</taxon>
        <taxon>Craniata</taxon>
        <taxon>Vertebrata</taxon>
        <taxon>Euteleostomi</taxon>
        <taxon>Actinopterygii</taxon>
        <taxon>Neopterygii</taxon>
        <taxon>Teleostei</taxon>
        <taxon>Neoteleostei</taxon>
        <taxon>Acanthomorphata</taxon>
        <taxon>Anabantaria</taxon>
        <taxon>Anabantiformes</taxon>
        <taxon>Anabantoidei</taxon>
        <taxon>Anabantidae</taxon>
        <taxon>Anabas</taxon>
    </lineage>
</organism>
<dbReference type="FunFam" id="2.30.30.40:FF:000072">
    <property type="entry name" value="Unconventional Myosin IB"/>
    <property type="match status" value="1"/>
</dbReference>
<dbReference type="InterPro" id="IPR037832">
    <property type="entry name" value="PH_Vav"/>
</dbReference>
<dbReference type="PROSITE" id="PS50002">
    <property type="entry name" value="SH3"/>
    <property type="match status" value="2"/>
</dbReference>
<evidence type="ECO:0000256" key="16">
    <source>
        <dbReference type="SAM" id="MobiDB-lite"/>
    </source>
</evidence>
<evidence type="ECO:0000256" key="13">
    <source>
        <dbReference type="PROSITE-ProRule" id="PRU00191"/>
    </source>
</evidence>
<keyword evidence="3" id="KW-0344">Guanine-nucleotide releasing factor</keyword>
<dbReference type="Pfam" id="PF00621">
    <property type="entry name" value="RhoGEF"/>
    <property type="match status" value="1"/>
</dbReference>
<reference evidence="23" key="3">
    <citation type="submission" date="2025-09" db="UniProtKB">
        <authorList>
            <consortium name="Ensembl"/>
        </authorList>
    </citation>
    <scope>IDENTIFICATION</scope>
</reference>
<keyword evidence="9" id="KW-0040">ANK repeat</keyword>
<dbReference type="SUPFAM" id="SSF50729">
    <property type="entry name" value="PH domain-like"/>
    <property type="match status" value="1"/>
</dbReference>
<dbReference type="PANTHER" id="PTHR45818:SF2">
    <property type="entry name" value="PROTO-ONCOGENE VAV"/>
    <property type="match status" value="1"/>
</dbReference>
<keyword evidence="4" id="KW-0479">Metal-binding</keyword>
<keyword evidence="6" id="KW-0863">Zinc-finger</keyword>
<dbReference type="FunFam" id="3.30.60.20:FF:000015">
    <property type="entry name" value="Vav guanine nucleotide exchange factor 1"/>
    <property type="match status" value="1"/>
</dbReference>
<dbReference type="InterPro" id="IPR000980">
    <property type="entry name" value="SH2"/>
</dbReference>
<dbReference type="InterPro" id="IPR001715">
    <property type="entry name" value="CH_dom"/>
</dbReference>
<feature type="domain" description="SH3" evidence="18">
    <location>
        <begin position="521"/>
        <end position="589"/>
    </location>
</feature>
<dbReference type="InterPro" id="IPR035899">
    <property type="entry name" value="DBL_dom_sf"/>
</dbReference>
<accession>A0A7N6ACP7</accession>
<dbReference type="SMART" id="SM00325">
    <property type="entry name" value="RhoGEF"/>
    <property type="match status" value="1"/>
</dbReference>
<feature type="compositionally biased region" description="Low complexity" evidence="16">
    <location>
        <begin position="686"/>
        <end position="696"/>
    </location>
</feature>
<dbReference type="PROSITE" id="PS50081">
    <property type="entry name" value="ZF_DAG_PE_2"/>
    <property type="match status" value="1"/>
</dbReference>